<dbReference type="GO" id="GO:0004190">
    <property type="term" value="F:aspartic-type endopeptidase activity"/>
    <property type="evidence" value="ECO:0007669"/>
    <property type="project" value="UniProtKB-KW"/>
</dbReference>
<dbReference type="InterPro" id="IPR023430">
    <property type="entry name" value="Pept_HybD-like_dom_sf"/>
</dbReference>
<keyword evidence="6" id="KW-1185">Reference proteome</keyword>
<protein>
    <submittedName>
        <fullName evidence="5">Ni,Fe-hydrogenase maturation factor</fullName>
    </submittedName>
</protein>
<evidence type="ECO:0000313" key="6">
    <source>
        <dbReference type="Proteomes" id="UP000006556"/>
    </source>
</evidence>
<sequence>MDKKRTVVIGVGNLLFGDEGIGIHAVNELKKEALPPEVEVIDGGAAGLDLIFMLEGAARAIIIDCTEAGAEPGTIFRIPVTDLALNAPSRAVSLHDISLVEALALAGKLGKLPPTVIYGVQPGKVTCSTELSEPVKKNLPRLLSLIRQEMAVLY</sequence>
<dbReference type="KEGG" id="pth:PTH_1700"/>
<dbReference type="EMBL" id="AP009389">
    <property type="protein sequence ID" value="BAF59881.1"/>
    <property type="molecule type" value="Genomic_DNA"/>
</dbReference>
<keyword evidence="3" id="KW-0064">Aspartyl protease</keyword>
<dbReference type="Gene3D" id="3.40.50.1450">
    <property type="entry name" value="HybD-like"/>
    <property type="match status" value="1"/>
</dbReference>
<dbReference type="PRINTS" id="PR00446">
    <property type="entry name" value="HYDRGNUPTAKE"/>
</dbReference>
<evidence type="ECO:0000256" key="2">
    <source>
        <dbReference type="ARBA" id="ARBA00022670"/>
    </source>
</evidence>
<dbReference type="STRING" id="370438.PTH_1700"/>
<proteinExistence type="inferred from homology"/>
<comment type="similarity">
    <text evidence="1">Belongs to the peptidase A31 family.</text>
</comment>
<dbReference type="Pfam" id="PF01750">
    <property type="entry name" value="HycI"/>
    <property type="match status" value="1"/>
</dbReference>
<dbReference type="GO" id="GO:0016485">
    <property type="term" value="P:protein processing"/>
    <property type="evidence" value="ECO:0007669"/>
    <property type="project" value="TreeGrafter"/>
</dbReference>
<reference evidence="6" key="1">
    <citation type="journal article" date="2008" name="Genome Res.">
        <title>The genome of Pelotomaculum thermopropionicum reveals niche-associated evolution in anaerobic microbiota.</title>
        <authorList>
            <person name="Kosaka T."/>
            <person name="Kato S."/>
            <person name="Shimoyama T."/>
            <person name="Ishii S."/>
            <person name="Abe T."/>
            <person name="Watanabe K."/>
        </authorList>
    </citation>
    <scope>NUCLEOTIDE SEQUENCE [LARGE SCALE GENOMIC DNA]</scope>
    <source>
        <strain evidence="6">DSM 13744 / JCM 10971 / SI</strain>
    </source>
</reference>
<dbReference type="SUPFAM" id="SSF53163">
    <property type="entry name" value="HybD-like"/>
    <property type="match status" value="1"/>
</dbReference>
<evidence type="ECO:0000256" key="4">
    <source>
        <dbReference type="ARBA" id="ARBA00022801"/>
    </source>
</evidence>
<dbReference type="GO" id="GO:0008047">
    <property type="term" value="F:enzyme activator activity"/>
    <property type="evidence" value="ECO:0007669"/>
    <property type="project" value="InterPro"/>
</dbReference>
<keyword evidence="4" id="KW-0378">Hydrolase</keyword>
<dbReference type="InterPro" id="IPR000671">
    <property type="entry name" value="Peptidase_A31"/>
</dbReference>
<dbReference type="HOGENOM" id="CLU_099037_0_0_9"/>
<evidence type="ECO:0000256" key="1">
    <source>
        <dbReference type="ARBA" id="ARBA00006814"/>
    </source>
</evidence>
<evidence type="ECO:0000313" key="5">
    <source>
        <dbReference type="EMBL" id="BAF59881.1"/>
    </source>
</evidence>
<name>A5D1K9_PELTS</name>
<dbReference type="eggNOG" id="COG0680">
    <property type="taxonomic scope" value="Bacteria"/>
</dbReference>
<evidence type="ECO:0000256" key="3">
    <source>
        <dbReference type="ARBA" id="ARBA00022750"/>
    </source>
</evidence>
<dbReference type="Proteomes" id="UP000006556">
    <property type="component" value="Chromosome"/>
</dbReference>
<dbReference type="CDD" id="cd00518">
    <property type="entry name" value="H2MP"/>
    <property type="match status" value="1"/>
</dbReference>
<dbReference type="NCBIfam" id="TIGR00072">
    <property type="entry name" value="hydrog_prot"/>
    <property type="match status" value="1"/>
</dbReference>
<dbReference type="PANTHER" id="PTHR30302">
    <property type="entry name" value="HYDROGENASE 1 MATURATION PROTEASE"/>
    <property type="match status" value="1"/>
</dbReference>
<accession>A5D1K9</accession>
<dbReference type="PANTHER" id="PTHR30302:SF1">
    <property type="entry name" value="HYDROGENASE 2 MATURATION PROTEASE"/>
    <property type="match status" value="1"/>
</dbReference>
<organism evidence="5 6">
    <name type="scientific">Pelotomaculum thermopropionicum (strain DSM 13744 / JCM 10971 / SI)</name>
    <dbReference type="NCBI Taxonomy" id="370438"/>
    <lineage>
        <taxon>Bacteria</taxon>
        <taxon>Bacillati</taxon>
        <taxon>Bacillota</taxon>
        <taxon>Clostridia</taxon>
        <taxon>Eubacteriales</taxon>
        <taxon>Desulfotomaculaceae</taxon>
        <taxon>Pelotomaculum</taxon>
    </lineage>
</organism>
<gene>
    <name evidence="5" type="primary">HyaD</name>
    <name evidence="5" type="ordered locus">PTH_1700</name>
</gene>
<dbReference type="AlphaFoldDB" id="A5D1K9"/>
<keyword evidence="2" id="KW-0645">Protease</keyword>